<feature type="chain" id="PRO_5047477028" description="TonB-dependent receptor plug domain-containing protein" evidence="1">
    <location>
        <begin position="20"/>
        <end position="156"/>
    </location>
</feature>
<organism evidence="2 3">
    <name type="scientific">Flaviaesturariibacter amylovorans</name>
    <dbReference type="NCBI Taxonomy" id="1084520"/>
    <lineage>
        <taxon>Bacteria</taxon>
        <taxon>Pseudomonadati</taxon>
        <taxon>Bacteroidota</taxon>
        <taxon>Chitinophagia</taxon>
        <taxon>Chitinophagales</taxon>
        <taxon>Chitinophagaceae</taxon>
        <taxon>Flaviaestuariibacter</taxon>
    </lineage>
</organism>
<proteinExistence type="predicted"/>
<feature type="signal peptide" evidence="1">
    <location>
        <begin position="1"/>
        <end position="19"/>
    </location>
</feature>
<name>A0ABP8HHL3_9BACT</name>
<keyword evidence="3" id="KW-1185">Reference proteome</keyword>
<dbReference type="SUPFAM" id="SSF56935">
    <property type="entry name" value="Porins"/>
    <property type="match status" value="1"/>
</dbReference>
<sequence length="156" mass="17474">MKRLLSILFTLTLSTAAFAQRYTPTQRREDRLDEANNVRLFRAVDGTYFDFENDAATQSAVSYLNVLDWLQGRVAGLQLYRVRGVPVPFLRNQPASIFIDEIAMDPSVLNLIPVQDIALVKVMRSPVMVGARTLPGGAIAIYTKNGEEEEETPEAR</sequence>
<keyword evidence="1" id="KW-0732">Signal</keyword>
<evidence type="ECO:0008006" key="4">
    <source>
        <dbReference type="Google" id="ProtNLM"/>
    </source>
</evidence>
<evidence type="ECO:0000313" key="3">
    <source>
        <dbReference type="Proteomes" id="UP001501725"/>
    </source>
</evidence>
<accession>A0ABP8HHL3</accession>
<dbReference type="EMBL" id="BAABGY010000011">
    <property type="protein sequence ID" value="GAA4339444.1"/>
    <property type="molecule type" value="Genomic_DNA"/>
</dbReference>
<reference evidence="3" key="1">
    <citation type="journal article" date="2019" name="Int. J. Syst. Evol. Microbiol.">
        <title>The Global Catalogue of Microorganisms (GCM) 10K type strain sequencing project: providing services to taxonomists for standard genome sequencing and annotation.</title>
        <authorList>
            <consortium name="The Broad Institute Genomics Platform"/>
            <consortium name="The Broad Institute Genome Sequencing Center for Infectious Disease"/>
            <person name="Wu L."/>
            <person name="Ma J."/>
        </authorList>
    </citation>
    <scope>NUCLEOTIDE SEQUENCE [LARGE SCALE GENOMIC DNA]</scope>
    <source>
        <strain evidence="3">JCM 17919</strain>
    </source>
</reference>
<protein>
    <recommendedName>
        <fullName evidence="4">TonB-dependent receptor plug domain-containing protein</fullName>
    </recommendedName>
</protein>
<comment type="caution">
    <text evidence="2">The sequence shown here is derived from an EMBL/GenBank/DDBJ whole genome shotgun (WGS) entry which is preliminary data.</text>
</comment>
<gene>
    <name evidence="2" type="ORF">GCM10023184_36560</name>
</gene>
<dbReference type="RefSeq" id="WP_345257270.1">
    <property type="nucleotide sequence ID" value="NZ_BAABGY010000011.1"/>
</dbReference>
<evidence type="ECO:0000256" key="1">
    <source>
        <dbReference type="SAM" id="SignalP"/>
    </source>
</evidence>
<evidence type="ECO:0000313" key="2">
    <source>
        <dbReference type="EMBL" id="GAA4339444.1"/>
    </source>
</evidence>
<dbReference type="Proteomes" id="UP001501725">
    <property type="component" value="Unassembled WGS sequence"/>
</dbReference>